<dbReference type="EMBL" id="BMRG01000001">
    <property type="protein sequence ID" value="GGP39521.1"/>
    <property type="molecule type" value="Genomic_DNA"/>
</dbReference>
<evidence type="ECO:0000313" key="1">
    <source>
        <dbReference type="EMBL" id="GGP39521.1"/>
    </source>
</evidence>
<organism evidence="1 2">
    <name type="scientific">Saccharothrix coeruleofusca</name>
    <dbReference type="NCBI Taxonomy" id="33919"/>
    <lineage>
        <taxon>Bacteria</taxon>
        <taxon>Bacillati</taxon>
        <taxon>Actinomycetota</taxon>
        <taxon>Actinomycetes</taxon>
        <taxon>Pseudonocardiales</taxon>
        <taxon>Pseudonocardiaceae</taxon>
        <taxon>Saccharothrix</taxon>
    </lineage>
</organism>
<protein>
    <submittedName>
        <fullName evidence="1">Uncharacterized protein</fullName>
    </submittedName>
</protein>
<keyword evidence="2" id="KW-1185">Reference proteome</keyword>
<gene>
    <name evidence="1" type="ORF">GCM10010185_08850</name>
</gene>
<dbReference type="Proteomes" id="UP000639606">
    <property type="component" value="Unassembled WGS sequence"/>
</dbReference>
<evidence type="ECO:0000313" key="2">
    <source>
        <dbReference type="Proteomes" id="UP000639606"/>
    </source>
</evidence>
<comment type="caution">
    <text evidence="1">The sequence shown here is derived from an EMBL/GenBank/DDBJ whole genome shotgun (WGS) entry which is preliminary data.</text>
</comment>
<reference evidence="1" key="1">
    <citation type="journal article" date="2014" name="Int. J. Syst. Evol. Microbiol.">
        <title>Complete genome sequence of Corynebacterium casei LMG S-19264T (=DSM 44701T), isolated from a smear-ripened cheese.</title>
        <authorList>
            <consortium name="US DOE Joint Genome Institute (JGI-PGF)"/>
            <person name="Walter F."/>
            <person name="Albersmeier A."/>
            <person name="Kalinowski J."/>
            <person name="Ruckert C."/>
        </authorList>
    </citation>
    <scope>NUCLEOTIDE SEQUENCE</scope>
    <source>
        <strain evidence="1">JCM 3313</strain>
    </source>
</reference>
<proteinExistence type="predicted"/>
<dbReference type="RefSeq" id="WP_189221680.1">
    <property type="nucleotide sequence ID" value="NZ_BMRG01000001.1"/>
</dbReference>
<reference evidence="1" key="2">
    <citation type="submission" date="2020-09" db="EMBL/GenBank/DDBJ databases">
        <authorList>
            <person name="Sun Q."/>
            <person name="Ohkuma M."/>
        </authorList>
    </citation>
    <scope>NUCLEOTIDE SEQUENCE</scope>
    <source>
        <strain evidence="1">JCM 3313</strain>
    </source>
</reference>
<sequence>MKLVDDVRDALLGPALESTRGIAITGFDADHTTGSILGRPRVRFTVADGPNAGSYLATAESLTPVGPDGGNDAAALSGWYAGLIRTHVCELAATSALPSTRGASVIWEPWAILREH</sequence>
<dbReference type="AlphaFoldDB" id="A0A918AGQ9"/>
<accession>A0A918AGQ9</accession>
<name>A0A918AGQ9_9PSEU</name>